<feature type="domain" description="Aspartate/homoserine dehydrogenase NAD-binding" evidence="18">
    <location>
        <begin position="10"/>
        <end position="144"/>
    </location>
</feature>
<evidence type="ECO:0000256" key="6">
    <source>
        <dbReference type="ARBA" id="ARBA00013376"/>
    </source>
</evidence>
<keyword evidence="8 14" id="KW-0791">Threonine biosynthesis</keyword>
<evidence type="ECO:0000256" key="2">
    <source>
        <dbReference type="ARBA" id="ARBA00005056"/>
    </source>
</evidence>
<dbReference type="SUPFAM" id="SSF55347">
    <property type="entry name" value="Glyceraldehyde-3-phosphate dehydrogenase-like, C-terminal domain"/>
    <property type="match status" value="1"/>
</dbReference>
<evidence type="ECO:0000256" key="1">
    <source>
        <dbReference type="ARBA" id="ARBA00001920"/>
    </source>
</evidence>
<evidence type="ECO:0000313" key="19">
    <source>
        <dbReference type="EMBL" id="KIM21344.1"/>
    </source>
</evidence>
<keyword evidence="11 14" id="KW-0486">Methionine biosynthesis</keyword>
<dbReference type="Gene3D" id="3.40.50.720">
    <property type="entry name" value="NAD(P)-binding Rossmann-like Domain"/>
    <property type="match status" value="1"/>
</dbReference>
<evidence type="ECO:0000256" key="15">
    <source>
        <dbReference type="PIRSR" id="PIRSR036497-1"/>
    </source>
</evidence>
<feature type="binding site" evidence="16">
    <location>
        <position position="216"/>
    </location>
    <ligand>
        <name>L-homoserine</name>
        <dbReference type="ChEBI" id="CHEBI:57476"/>
    </ligand>
</feature>
<gene>
    <name evidence="19" type="ORF">M408DRAFT_333539</name>
</gene>
<reference evidence="20" key="2">
    <citation type="submission" date="2015-01" db="EMBL/GenBank/DDBJ databases">
        <title>Evolutionary Origins and Diversification of the Mycorrhizal Mutualists.</title>
        <authorList>
            <consortium name="DOE Joint Genome Institute"/>
            <consortium name="Mycorrhizal Genomics Consortium"/>
            <person name="Kohler A."/>
            <person name="Kuo A."/>
            <person name="Nagy L.G."/>
            <person name="Floudas D."/>
            <person name="Copeland A."/>
            <person name="Barry K.W."/>
            <person name="Cichocki N."/>
            <person name="Veneault-Fourrey C."/>
            <person name="LaButti K."/>
            <person name="Lindquist E.A."/>
            <person name="Lipzen A."/>
            <person name="Lundell T."/>
            <person name="Morin E."/>
            <person name="Murat C."/>
            <person name="Riley R."/>
            <person name="Ohm R."/>
            <person name="Sun H."/>
            <person name="Tunlid A."/>
            <person name="Henrissat B."/>
            <person name="Grigoriev I.V."/>
            <person name="Hibbett D.S."/>
            <person name="Martin F."/>
        </authorList>
    </citation>
    <scope>NUCLEOTIDE SEQUENCE [LARGE SCALE GENOMIC DNA]</scope>
    <source>
        <strain evidence="20">MAFF 305830</strain>
    </source>
</reference>
<feature type="binding site" evidence="16">
    <location>
        <begin position="10"/>
        <end position="15"/>
    </location>
    <ligand>
        <name>NADP(+)</name>
        <dbReference type="ChEBI" id="CHEBI:58349"/>
    </ligand>
</feature>
<accession>A0A0C3AMU2</accession>
<comment type="similarity">
    <text evidence="4 14">Belongs to the homoserine dehydrogenase family.</text>
</comment>
<evidence type="ECO:0000259" key="18">
    <source>
        <dbReference type="Pfam" id="PF03447"/>
    </source>
</evidence>
<comment type="catalytic activity">
    <reaction evidence="12">
        <text>L-homoserine + NADP(+) = L-aspartate 4-semialdehyde + NADPH + H(+)</text>
        <dbReference type="Rhea" id="RHEA:15761"/>
        <dbReference type="ChEBI" id="CHEBI:15378"/>
        <dbReference type="ChEBI" id="CHEBI:57476"/>
        <dbReference type="ChEBI" id="CHEBI:57783"/>
        <dbReference type="ChEBI" id="CHEBI:58349"/>
        <dbReference type="ChEBI" id="CHEBI:537519"/>
        <dbReference type="EC" id="1.1.1.3"/>
    </reaction>
    <physiologicalReaction direction="right-to-left" evidence="12">
        <dbReference type="Rhea" id="RHEA:15763"/>
    </physiologicalReaction>
</comment>
<feature type="binding site" evidence="16">
    <location>
        <position position="123"/>
    </location>
    <ligand>
        <name>NADPH</name>
        <dbReference type="ChEBI" id="CHEBI:57783"/>
    </ligand>
</feature>
<dbReference type="Pfam" id="PF00742">
    <property type="entry name" value="Homoserine_dh"/>
    <property type="match status" value="1"/>
</dbReference>
<dbReference type="PIRSF" id="PIRSF036497">
    <property type="entry name" value="HDH_short"/>
    <property type="match status" value="1"/>
</dbReference>
<evidence type="ECO:0000256" key="10">
    <source>
        <dbReference type="ARBA" id="ARBA00023002"/>
    </source>
</evidence>
<evidence type="ECO:0000256" key="3">
    <source>
        <dbReference type="ARBA" id="ARBA00005062"/>
    </source>
</evidence>
<evidence type="ECO:0000256" key="13">
    <source>
        <dbReference type="ARBA" id="ARBA00059589"/>
    </source>
</evidence>
<evidence type="ECO:0000313" key="20">
    <source>
        <dbReference type="Proteomes" id="UP000054097"/>
    </source>
</evidence>
<dbReference type="EMBL" id="KN824386">
    <property type="protein sequence ID" value="KIM21344.1"/>
    <property type="molecule type" value="Genomic_DNA"/>
</dbReference>
<evidence type="ECO:0000256" key="14">
    <source>
        <dbReference type="PIRNR" id="PIRNR036497"/>
    </source>
</evidence>
<dbReference type="GO" id="GO:0050661">
    <property type="term" value="F:NADP binding"/>
    <property type="evidence" value="ECO:0007669"/>
    <property type="project" value="InterPro"/>
</dbReference>
<comment type="pathway">
    <text evidence="3">Amino-acid biosynthesis; L-methionine biosynthesis via de novo pathway; L-homoserine from L-aspartate: step 3/3.</text>
</comment>
<dbReference type="OrthoDB" id="67851at2759"/>
<dbReference type="PANTHER" id="PTHR43070">
    <property type="match status" value="1"/>
</dbReference>
<keyword evidence="20" id="KW-1185">Reference proteome</keyword>
<dbReference type="UniPathway" id="UPA00050">
    <property type="reaction ID" value="UER00063"/>
</dbReference>
<evidence type="ECO:0000259" key="17">
    <source>
        <dbReference type="Pfam" id="PF00742"/>
    </source>
</evidence>
<evidence type="ECO:0000256" key="4">
    <source>
        <dbReference type="ARBA" id="ARBA00006753"/>
    </source>
</evidence>
<keyword evidence="10 14" id="KW-0560">Oxidoreductase</keyword>
<dbReference type="GO" id="GO:0009088">
    <property type="term" value="P:threonine biosynthetic process"/>
    <property type="evidence" value="ECO:0007669"/>
    <property type="project" value="UniProtKB-UniPathway"/>
</dbReference>
<protein>
    <recommendedName>
        <fullName evidence="6 14">Homoserine dehydrogenase</fullName>
        <shortName evidence="14">HDH</shortName>
        <ecNumber evidence="5 14">1.1.1.3</ecNumber>
    </recommendedName>
</protein>
<name>A0A0C3AMU2_SERVB</name>
<evidence type="ECO:0000256" key="11">
    <source>
        <dbReference type="ARBA" id="ARBA00023167"/>
    </source>
</evidence>
<comment type="function">
    <text evidence="13">Catalyzes the conversion of L-aspartate-beta-semialdehyde (L-Asa) to L-homoserine (L-Hse), the third step in the biosynthesis of amino acids that derive from aspartate (the aspartate family of amino acids), including methioinine and threonine, the latter of which is a precursor to isoleucine; production of homoserine leads to a branch-point in the pathway as it can either be O-phosphorylated for processing to threonine, or O-acylated for processing to methionine.</text>
</comment>
<dbReference type="Pfam" id="PF03447">
    <property type="entry name" value="NAD_binding_3"/>
    <property type="match status" value="1"/>
</dbReference>
<dbReference type="UniPathway" id="UPA00051">
    <property type="reaction ID" value="UER00465"/>
</dbReference>
<dbReference type="EC" id="1.1.1.3" evidence="5 14"/>
<dbReference type="Proteomes" id="UP000054097">
    <property type="component" value="Unassembled WGS sequence"/>
</dbReference>
<comment type="pathway">
    <text evidence="2">Amino-acid biosynthesis; L-threonine biosynthesis; L-threonine from L-aspartate: step 3/5.</text>
</comment>
<dbReference type="SUPFAM" id="SSF51735">
    <property type="entry name" value="NAD(P)-binding Rossmann-fold domains"/>
    <property type="match status" value="1"/>
</dbReference>
<dbReference type="STRING" id="933852.A0A0C3AMU2"/>
<dbReference type="InterPro" id="IPR022697">
    <property type="entry name" value="HDH_short"/>
</dbReference>
<evidence type="ECO:0000256" key="5">
    <source>
        <dbReference type="ARBA" id="ARBA00013213"/>
    </source>
</evidence>
<dbReference type="GO" id="GO:0004412">
    <property type="term" value="F:homoserine dehydrogenase activity"/>
    <property type="evidence" value="ECO:0007669"/>
    <property type="project" value="UniProtKB-EC"/>
</dbReference>
<evidence type="ECO:0000256" key="12">
    <source>
        <dbReference type="ARBA" id="ARBA00048841"/>
    </source>
</evidence>
<feature type="binding site" evidence="16">
    <location>
        <position position="99"/>
    </location>
    <ligand>
        <name>NADPH</name>
        <dbReference type="ChEBI" id="CHEBI:57783"/>
    </ligand>
</feature>
<dbReference type="GO" id="GO:0009090">
    <property type="term" value="P:homoserine biosynthetic process"/>
    <property type="evidence" value="ECO:0007669"/>
    <property type="project" value="TreeGrafter"/>
</dbReference>
<dbReference type="PANTHER" id="PTHR43070:SF5">
    <property type="entry name" value="HOMOSERINE DEHYDROGENASE"/>
    <property type="match status" value="1"/>
</dbReference>
<proteinExistence type="inferred from homology"/>
<sequence length="370" mass="39351">MSVVNVAVIGVGLVGKEFLNQLATVASSQTNRSIRLVYVSNSKNSVYNANDGIPLDRWEQTLAQEQARKVSPSDLPSRLKADLNVSTSARPVTIVVDNTSSEQIASLYPSFIQNGVDVITPNKKAYSSNLSLYNDIVTASSTPGGGRYLNESTVGAGLPIISTLKDLVATGDEVVKIEGVLSGTLSYIFNEYSTPSGQGPSFSSIVSQAREKGYTEPHPGDDLNGADVARKLTILSRLIPSLRNHLPEGYQSVSITSLVPASLASVSSGDEFVKALPSFDAEFEQLREDAKREGKVLRYVGVIDVKEGVVKAALDKYPANHAFATSLQGSDNIIAFHTKRYGSRPLIVQGAGAGASVTAMGVMSDLLKLL</sequence>
<evidence type="ECO:0000256" key="16">
    <source>
        <dbReference type="PIRSR" id="PIRSR036497-2"/>
    </source>
</evidence>
<evidence type="ECO:0000256" key="8">
    <source>
        <dbReference type="ARBA" id="ARBA00022697"/>
    </source>
</evidence>
<dbReference type="Gene3D" id="3.30.360.10">
    <property type="entry name" value="Dihydrodipicolinate Reductase, domain 2"/>
    <property type="match status" value="1"/>
</dbReference>
<dbReference type="InterPro" id="IPR005106">
    <property type="entry name" value="Asp/hSer_DH_NAD-bd"/>
</dbReference>
<evidence type="ECO:0000256" key="9">
    <source>
        <dbReference type="ARBA" id="ARBA00022857"/>
    </source>
</evidence>
<organism evidence="19 20">
    <name type="scientific">Serendipita vermifera MAFF 305830</name>
    <dbReference type="NCBI Taxonomy" id="933852"/>
    <lineage>
        <taxon>Eukaryota</taxon>
        <taxon>Fungi</taxon>
        <taxon>Dikarya</taxon>
        <taxon>Basidiomycota</taxon>
        <taxon>Agaricomycotina</taxon>
        <taxon>Agaricomycetes</taxon>
        <taxon>Sebacinales</taxon>
        <taxon>Serendipitaceae</taxon>
        <taxon>Serendipita</taxon>
    </lineage>
</organism>
<feature type="domain" description="Homoserine dehydrogenase catalytic" evidence="17">
    <location>
        <begin position="159"/>
        <end position="367"/>
    </location>
</feature>
<reference evidence="19 20" key="1">
    <citation type="submission" date="2014-04" db="EMBL/GenBank/DDBJ databases">
        <authorList>
            <consortium name="DOE Joint Genome Institute"/>
            <person name="Kuo A."/>
            <person name="Zuccaro A."/>
            <person name="Kohler A."/>
            <person name="Nagy L.G."/>
            <person name="Floudas D."/>
            <person name="Copeland A."/>
            <person name="Barry K.W."/>
            <person name="Cichocki N."/>
            <person name="Veneault-Fourrey C."/>
            <person name="LaButti K."/>
            <person name="Lindquist E.A."/>
            <person name="Lipzen A."/>
            <person name="Lundell T."/>
            <person name="Morin E."/>
            <person name="Murat C."/>
            <person name="Sun H."/>
            <person name="Tunlid A."/>
            <person name="Henrissat B."/>
            <person name="Grigoriev I.V."/>
            <person name="Hibbett D.S."/>
            <person name="Martin F."/>
            <person name="Nordberg H.P."/>
            <person name="Cantor M.N."/>
            <person name="Hua S.X."/>
        </authorList>
    </citation>
    <scope>NUCLEOTIDE SEQUENCE [LARGE SCALE GENOMIC DNA]</scope>
    <source>
        <strain evidence="19 20">MAFF 305830</strain>
    </source>
</reference>
<comment type="cofactor">
    <cofactor evidence="1">
        <name>a metal cation</name>
        <dbReference type="ChEBI" id="CHEBI:25213"/>
    </cofactor>
</comment>
<dbReference type="InterPro" id="IPR036291">
    <property type="entry name" value="NAD(P)-bd_dom_sf"/>
</dbReference>
<dbReference type="GO" id="GO:0009086">
    <property type="term" value="P:methionine biosynthetic process"/>
    <property type="evidence" value="ECO:0007669"/>
    <property type="project" value="UniProtKB-KW"/>
</dbReference>
<dbReference type="InterPro" id="IPR001342">
    <property type="entry name" value="HDH_cat"/>
</dbReference>
<dbReference type="HOGENOM" id="CLU_009116_0_1_1"/>
<keyword evidence="9 14" id="KW-0521">NADP</keyword>
<feature type="active site" description="Proton donor" evidence="15">
    <location>
        <position position="231"/>
    </location>
</feature>
<keyword evidence="7 14" id="KW-0028">Amino-acid biosynthesis</keyword>
<dbReference type="FunFam" id="3.30.360.10:FF:000006">
    <property type="entry name" value="Bifunctional aspartokinase/homoserine dehydrogenase"/>
    <property type="match status" value="1"/>
</dbReference>
<dbReference type="AlphaFoldDB" id="A0A0C3AMU2"/>
<dbReference type="InterPro" id="IPR011147">
    <property type="entry name" value="Bifunc_Aspkin/hSer_DH"/>
</dbReference>
<evidence type="ECO:0000256" key="7">
    <source>
        <dbReference type="ARBA" id="ARBA00022605"/>
    </source>
</evidence>